<protein>
    <submittedName>
        <fullName evidence="1">Uncharacterized protein</fullName>
    </submittedName>
</protein>
<sequence>MIKTNTQPPHTNSTLVETPVKPLIPRYPNSCLAPSSTSNTTIFLVGVSPSVNGRLEINSIDLSDINTPHVNLTTYNEEVLFWRSQSTLFCHNYPNYKSPKDSQHVDTIHIQQFEPGWTFDTNIYPSGGKIDLPSYFPEVALTSARNYMIVGHSESASWSLAHTNTTNAVSGSKWTTFQLNPVDSFKVFSDDHMDRFPAANPFLSVGTYIMGSEVPARGHAIIFDTASSGWIYPTAGYVVGSDTYGGNMLQLESPISVSMENITLTNAAVGVSMGFDAYILDKIVVYSSNTNGPRLNIFDPFTRTWSGLDLDPPATSTATIPTLPTN</sequence>
<evidence type="ECO:0000313" key="1">
    <source>
        <dbReference type="EMBL" id="KAG0271327.1"/>
    </source>
</evidence>
<accession>A0AAD4D7Q7</accession>
<comment type="caution">
    <text evidence="1">The sequence shown here is derived from an EMBL/GenBank/DDBJ whole genome shotgun (WGS) entry which is preliminary data.</text>
</comment>
<reference evidence="1" key="1">
    <citation type="journal article" date="2020" name="Fungal Divers.">
        <title>Resolving the Mortierellaceae phylogeny through synthesis of multi-gene phylogenetics and phylogenomics.</title>
        <authorList>
            <person name="Vandepol N."/>
            <person name="Liber J."/>
            <person name="Desiro A."/>
            <person name="Na H."/>
            <person name="Kennedy M."/>
            <person name="Barry K."/>
            <person name="Grigoriev I.V."/>
            <person name="Miller A.N."/>
            <person name="O'Donnell K."/>
            <person name="Stajich J.E."/>
            <person name="Bonito G."/>
        </authorList>
    </citation>
    <scope>NUCLEOTIDE SEQUENCE</scope>
    <source>
        <strain evidence="1">NRRL 28262</strain>
    </source>
</reference>
<dbReference type="EMBL" id="JAAAIL010001171">
    <property type="protein sequence ID" value="KAG0271327.1"/>
    <property type="molecule type" value="Genomic_DNA"/>
</dbReference>
<dbReference type="AlphaFoldDB" id="A0AAD4D7Q7"/>
<name>A0AAD4D7Q7_9FUNG</name>
<gene>
    <name evidence="1" type="ORF">BGZ95_000875</name>
</gene>
<evidence type="ECO:0000313" key="2">
    <source>
        <dbReference type="Proteomes" id="UP001194580"/>
    </source>
</evidence>
<proteinExistence type="predicted"/>
<keyword evidence="2" id="KW-1185">Reference proteome</keyword>
<feature type="non-terminal residue" evidence="1">
    <location>
        <position position="326"/>
    </location>
</feature>
<organism evidence="1 2">
    <name type="scientific">Linnemannia exigua</name>
    <dbReference type="NCBI Taxonomy" id="604196"/>
    <lineage>
        <taxon>Eukaryota</taxon>
        <taxon>Fungi</taxon>
        <taxon>Fungi incertae sedis</taxon>
        <taxon>Mucoromycota</taxon>
        <taxon>Mortierellomycotina</taxon>
        <taxon>Mortierellomycetes</taxon>
        <taxon>Mortierellales</taxon>
        <taxon>Mortierellaceae</taxon>
        <taxon>Linnemannia</taxon>
    </lineage>
</organism>
<dbReference type="Proteomes" id="UP001194580">
    <property type="component" value="Unassembled WGS sequence"/>
</dbReference>